<dbReference type="Proteomes" id="UP000243515">
    <property type="component" value="Unassembled WGS sequence"/>
</dbReference>
<dbReference type="InterPro" id="IPR001128">
    <property type="entry name" value="Cyt_P450"/>
</dbReference>
<evidence type="ECO:0000256" key="2">
    <source>
        <dbReference type="ARBA" id="ARBA00004370"/>
    </source>
</evidence>
<gene>
    <name evidence="14" type="ORF">Egran_02427</name>
</gene>
<protein>
    <recommendedName>
        <fullName evidence="16">Cytochrome P450 monooxygenase</fullName>
    </recommendedName>
</protein>
<reference evidence="14 15" key="1">
    <citation type="journal article" date="2015" name="Environ. Microbiol.">
        <title>Metagenome sequence of Elaphomyces granulatus from sporocarp tissue reveals Ascomycota ectomycorrhizal fingerprints of genome expansion and a Proteobacteria-rich microbiome.</title>
        <authorList>
            <person name="Quandt C.A."/>
            <person name="Kohler A."/>
            <person name="Hesse C.N."/>
            <person name="Sharpton T.J."/>
            <person name="Martin F."/>
            <person name="Spatafora J.W."/>
        </authorList>
    </citation>
    <scope>NUCLEOTIDE SEQUENCE [LARGE SCALE GENOMIC DNA]</scope>
    <source>
        <strain evidence="14 15">OSC145934</strain>
    </source>
</reference>
<name>A0A232M085_9EURO</name>
<keyword evidence="10 13" id="KW-0503">Monooxygenase</keyword>
<dbReference type="InterPro" id="IPR002401">
    <property type="entry name" value="Cyt_P450_E_grp-I"/>
</dbReference>
<dbReference type="SUPFAM" id="SSF48264">
    <property type="entry name" value="Cytochrome P450"/>
    <property type="match status" value="1"/>
</dbReference>
<keyword evidence="8 13" id="KW-0560">Oxidoreductase</keyword>
<evidence type="ECO:0000313" key="14">
    <source>
        <dbReference type="EMBL" id="OXV09809.1"/>
    </source>
</evidence>
<dbReference type="EMBL" id="NPHW01003316">
    <property type="protein sequence ID" value="OXV09809.1"/>
    <property type="molecule type" value="Genomic_DNA"/>
</dbReference>
<dbReference type="InterPro" id="IPR050121">
    <property type="entry name" value="Cytochrome_P450_monoxygenase"/>
</dbReference>
<comment type="caution">
    <text evidence="14">The sequence shown here is derived from an EMBL/GenBank/DDBJ whole genome shotgun (WGS) entry which is preliminary data.</text>
</comment>
<comment type="cofactor">
    <cofactor evidence="1 12">
        <name>heme</name>
        <dbReference type="ChEBI" id="CHEBI:30413"/>
    </cofactor>
</comment>
<evidence type="ECO:0000256" key="6">
    <source>
        <dbReference type="ARBA" id="ARBA00022723"/>
    </source>
</evidence>
<dbReference type="PRINTS" id="PR00385">
    <property type="entry name" value="P450"/>
</dbReference>
<keyword evidence="9 12" id="KW-0408">Iron</keyword>
<dbReference type="Gene3D" id="1.10.630.10">
    <property type="entry name" value="Cytochrome P450"/>
    <property type="match status" value="1"/>
</dbReference>
<organism evidence="14 15">
    <name type="scientific">Elaphomyces granulatus</name>
    <dbReference type="NCBI Taxonomy" id="519963"/>
    <lineage>
        <taxon>Eukaryota</taxon>
        <taxon>Fungi</taxon>
        <taxon>Dikarya</taxon>
        <taxon>Ascomycota</taxon>
        <taxon>Pezizomycotina</taxon>
        <taxon>Eurotiomycetes</taxon>
        <taxon>Eurotiomycetidae</taxon>
        <taxon>Eurotiales</taxon>
        <taxon>Elaphomycetaceae</taxon>
        <taxon>Elaphomyces</taxon>
    </lineage>
</organism>
<sequence>MMHGRKRRVLSQAFSDNALKGMEDVMLIHIRRFCAILAGEPAGEGGKYKNNFAVQNLAEWFGYLTYDVMGELCFGKSFDMLIDSARRRMVHLVDRAAYRHYVCGLWTPLDRWHLDQILIRTLTNDRWNFIMKSRVEASERAKERTQAGHDAKRDFFYFLLNAKDPETGKGLTTPELWGEANVLMIAGSDTTSTSLAATIFYLVRNTGAMANLMKEVRGNFSNVDEIVSGTRLNDLIYLKSCIDEAMRLAPAVPGAIPREVMEGGVEVDGVFLPEGTDCGTPAFSIHRHPDYYRDPLSYIPERWIQGATCQTAVGSWKSTKDTVEAARRAFCPFSIGPRGCIGKSMALMELRLTIARMMFLFDIQFADGTGEDEEGHFAMVDHFVVAKNGPNVTIRKRAVR</sequence>
<dbReference type="GO" id="GO:0004497">
    <property type="term" value="F:monooxygenase activity"/>
    <property type="evidence" value="ECO:0007669"/>
    <property type="project" value="UniProtKB-KW"/>
</dbReference>
<keyword evidence="5" id="KW-0812">Transmembrane</keyword>
<dbReference type="GO" id="GO:1902181">
    <property type="term" value="P:verruculogen biosynthetic process"/>
    <property type="evidence" value="ECO:0007669"/>
    <property type="project" value="UniProtKB-ARBA"/>
</dbReference>
<evidence type="ECO:0000256" key="1">
    <source>
        <dbReference type="ARBA" id="ARBA00001971"/>
    </source>
</evidence>
<keyword evidence="15" id="KW-1185">Reference proteome</keyword>
<evidence type="ECO:0000256" key="10">
    <source>
        <dbReference type="ARBA" id="ARBA00023033"/>
    </source>
</evidence>
<dbReference type="PROSITE" id="PS00086">
    <property type="entry name" value="CYTOCHROME_P450"/>
    <property type="match status" value="1"/>
</dbReference>
<feature type="binding site" description="axial binding residue" evidence="12">
    <location>
        <position position="340"/>
    </location>
    <ligand>
        <name>heme</name>
        <dbReference type="ChEBI" id="CHEBI:30413"/>
    </ligand>
    <ligandPart>
        <name>Fe</name>
        <dbReference type="ChEBI" id="CHEBI:18248"/>
    </ligandPart>
</feature>
<evidence type="ECO:0000256" key="5">
    <source>
        <dbReference type="ARBA" id="ARBA00022692"/>
    </source>
</evidence>
<accession>A0A232M085</accession>
<evidence type="ECO:0008006" key="16">
    <source>
        <dbReference type="Google" id="ProtNLM"/>
    </source>
</evidence>
<evidence type="ECO:0000256" key="8">
    <source>
        <dbReference type="ARBA" id="ARBA00023002"/>
    </source>
</evidence>
<comment type="similarity">
    <text evidence="3 13">Belongs to the cytochrome P450 family.</text>
</comment>
<dbReference type="CDD" id="cd11061">
    <property type="entry name" value="CYP67-like"/>
    <property type="match status" value="1"/>
</dbReference>
<dbReference type="GO" id="GO:0016020">
    <property type="term" value="C:membrane"/>
    <property type="evidence" value="ECO:0007669"/>
    <property type="project" value="UniProtKB-SubCell"/>
</dbReference>
<keyword evidence="11" id="KW-0472">Membrane</keyword>
<evidence type="ECO:0000256" key="11">
    <source>
        <dbReference type="ARBA" id="ARBA00023136"/>
    </source>
</evidence>
<dbReference type="GO" id="GO:0016705">
    <property type="term" value="F:oxidoreductase activity, acting on paired donors, with incorporation or reduction of molecular oxygen"/>
    <property type="evidence" value="ECO:0007669"/>
    <property type="project" value="InterPro"/>
</dbReference>
<evidence type="ECO:0000256" key="4">
    <source>
        <dbReference type="ARBA" id="ARBA00022617"/>
    </source>
</evidence>
<keyword evidence="6 12" id="KW-0479">Metal-binding</keyword>
<comment type="subcellular location">
    <subcellularLocation>
        <location evidence="2">Membrane</location>
    </subcellularLocation>
</comment>
<dbReference type="PANTHER" id="PTHR24305:SF237">
    <property type="entry name" value="CYTOCHROME P450 MONOOXYGENASE ATNE-RELATED"/>
    <property type="match status" value="1"/>
</dbReference>
<proteinExistence type="inferred from homology"/>
<evidence type="ECO:0000256" key="9">
    <source>
        <dbReference type="ARBA" id="ARBA00023004"/>
    </source>
</evidence>
<dbReference type="PANTHER" id="PTHR24305">
    <property type="entry name" value="CYTOCHROME P450"/>
    <property type="match status" value="1"/>
</dbReference>
<dbReference type="OrthoDB" id="1470350at2759"/>
<evidence type="ECO:0000256" key="12">
    <source>
        <dbReference type="PIRSR" id="PIRSR602401-1"/>
    </source>
</evidence>
<evidence type="ECO:0000256" key="3">
    <source>
        <dbReference type="ARBA" id="ARBA00010617"/>
    </source>
</evidence>
<evidence type="ECO:0000256" key="7">
    <source>
        <dbReference type="ARBA" id="ARBA00022989"/>
    </source>
</evidence>
<keyword evidence="7" id="KW-1133">Transmembrane helix</keyword>
<dbReference type="GO" id="GO:0020037">
    <property type="term" value="F:heme binding"/>
    <property type="evidence" value="ECO:0007669"/>
    <property type="project" value="InterPro"/>
</dbReference>
<dbReference type="FunFam" id="1.10.630.10:FF:000063">
    <property type="entry name" value="Cytochrome P450 monooxygenase"/>
    <property type="match status" value="1"/>
</dbReference>
<dbReference type="InterPro" id="IPR036396">
    <property type="entry name" value="Cyt_P450_sf"/>
</dbReference>
<dbReference type="AlphaFoldDB" id="A0A232M085"/>
<evidence type="ECO:0000256" key="13">
    <source>
        <dbReference type="RuleBase" id="RU000461"/>
    </source>
</evidence>
<evidence type="ECO:0000313" key="15">
    <source>
        <dbReference type="Proteomes" id="UP000243515"/>
    </source>
</evidence>
<dbReference type="PRINTS" id="PR00463">
    <property type="entry name" value="EP450I"/>
</dbReference>
<dbReference type="InterPro" id="IPR017972">
    <property type="entry name" value="Cyt_P450_CS"/>
</dbReference>
<dbReference type="Pfam" id="PF00067">
    <property type="entry name" value="p450"/>
    <property type="match status" value="1"/>
</dbReference>
<dbReference type="GO" id="GO:0005506">
    <property type="term" value="F:iron ion binding"/>
    <property type="evidence" value="ECO:0007669"/>
    <property type="project" value="InterPro"/>
</dbReference>
<keyword evidence="4 12" id="KW-0349">Heme</keyword>